<dbReference type="Gene3D" id="3.60.21.60">
    <property type="match status" value="2"/>
</dbReference>
<accession>A0A8H5B216</accession>
<evidence type="ECO:0000256" key="2">
    <source>
        <dbReference type="ARBA" id="ARBA00007299"/>
    </source>
</evidence>
<keyword evidence="4 6" id="KW-0235">DNA replication</keyword>
<evidence type="ECO:0000313" key="10">
    <source>
        <dbReference type="EMBL" id="KAF5315114.1"/>
    </source>
</evidence>
<proteinExistence type="inferred from homology"/>
<feature type="domain" description="DNA polymerase alpha/delta/epsilon subunit B" evidence="8">
    <location>
        <begin position="324"/>
        <end position="551"/>
    </location>
</feature>
<evidence type="ECO:0000256" key="5">
    <source>
        <dbReference type="ARBA" id="ARBA00023242"/>
    </source>
</evidence>
<feature type="region of interest" description="Disordered" evidence="7">
    <location>
        <begin position="590"/>
        <end position="610"/>
    </location>
</feature>
<dbReference type="OrthoDB" id="336885at2759"/>
<dbReference type="GO" id="GO:0006270">
    <property type="term" value="P:DNA replication initiation"/>
    <property type="evidence" value="ECO:0007669"/>
    <property type="project" value="TreeGrafter"/>
</dbReference>
<name>A0A8H5B216_9AGAR</name>
<dbReference type="InterPro" id="IPR016722">
    <property type="entry name" value="DNA_pol_alpha_bsu"/>
</dbReference>
<dbReference type="Pfam" id="PF22062">
    <property type="entry name" value="OB_DPOA2"/>
    <property type="match status" value="1"/>
</dbReference>
<dbReference type="GO" id="GO:0003677">
    <property type="term" value="F:DNA binding"/>
    <property type="evidence" value="ECO:0007669"/>
    <property type="project" value="InterPro"/>
</dbReference>
<keyword evidence="5 6" id="KW-0539">Nucleus</keyword>
<dbReference type="PANTHER" id="PTHR23061:SF12">
    <property type="entry name" value="DNA POLYMERASE ALPHA SUBUNIT B"/>
    <property type="match status" value="1"/>
</dbReference>
<reference evidence="10 11" key="1">
    <citation type="journal article" date="2020" name="ISME J.">
        <title>Uncovering the hidden diversity of litter-decomposition mechanisms in mushroom-forming fungi.</title>
        <authorList>
            <person name="Floudas D."/>
            <person name="Bentzer J."/>
            <person name="Ahren D."/>
            <person name="Johansson T."/>
            <person name="Persson P."/>
            <person name="Tunlid A."/>
        </authorList>
    </citation>
    <scope>NUCLEOTIDE SEQUENCE [LARGE SCALE GENOMIC DNA]</scope>
    <source>
        <strain evidence="10 11">CBS 101986</strain>
    </source>
</reference>
<evidence type="ECO:0000256" key="1">
    <source>
        <dbReference type="ARBA" id="ARBA00004123"/>
    </source>
</evidence>
<feature type="domain" description="DNA polymerase alpha subunit B OB" evidence="9">
    <location>
        <begin position="173"/>
        <end position="292"/>
    </location>
</feature>
<dbReference type="AlphaFoldDB" id="A0A8H5B216"/>
<organism evidence="10 11">
    <name type="scientific">Psilocybe cf. subviscida</name>
    <dbReference type="NCBI Taxonomy" id="2480587"/>
    <lineage>
        <taxon>Eukaryota</taxon>
        <taxon>Fungi</taxon>
        <taxon>Dikarya</taxon>
        <taxon>Basidiomycota</taxon>
        <taxon>Agaricomycotina</taxon>
        <taxon>Agaricomycetes</taxon>
        <taxon>Agaricomycetidae</taxon>
        <taxon>Agaricales</taxon>
        <taxon>Agaricineae</taxon>
        <taxon>Strophariaceae</taxon>
        <taxon>Psilocybe</taxon>
    </lineage>
</organism>
<comment type="subcellular location">
    <subcellularLocation>
        <location evidence="1 6">Nucleus</location>
    </subcellularLocation>
</comment>
<comment type="similarity">
    <text evidence="2 6">Belongs to the DNA polymerase alpha subunit B family.</text>
</comment>
<evidence type="ECO:0000313" key="11">
    <source>
        <dbReference type="Proteomes" id="UP000567179"/>
    </source>
</evidence>
<dbReference type="GO" id="GO:0005658">
    <property type="term" value="C:alpha DNA polymerase:primase complex"/>
    <property type="evidence" value="ECO:0007669"/>
    <property type="project" value="TreeGrafter"/>
</dbReference>
<dbReference type="Proteomes" id="UP000567179">
    <property type="component" value="Unassembled WGS sequence"/>
</dbReference>
<protein>
    <recommendedName>
        <fullName evidence="3 6">DNA polymerase alpha subunit B</fullName>
    </recommendedName>
</protein>
<comment type="function">
    <text evidence="6">Accessory subunit of the DNA polymerase alpha complex (also known as the alpha DNA polymerase-primase complex) which plays an essential role in the initiation of DNA synthesis.</text>
</comment>
<gene>
    <name evidence="10" type="ORF">D9619_007033</name>
</gene>
<evidence type="ECO:0000256" key="3">
    <source>
        <dbReference type="ARBA" id="ARBA00018596"/>
    </source>
</evidence>
<evidence type="ECO:0000256" key="6">
    <source>
        <dbReference type="PIRNR" id="PIRNR018300"/>
    </source>
</evidence>
<keyword evidence="11" id="KW-1185">Reference proteome</keyword>
<evidence type="ECO:0000256" key="4">
    <source>
        <dbReference type="ARBA" id="ARBA00022705"/>
    </source>
</evidence>
<comment type="caution">
    <text evidence="10">The sequence shown here is derived from an EMBL/GenBank/DDBJ whole genome shotgun (WGS) entry which is preliminary data.</text>
</comment>
<evidence type="ECO:0000259" key="8">
    <source>
        <dbReference type="Pfam" id="PF04042"/>
    </source>
</evidence>
<sequence>MSYSIATEIDRVFRDSGLITQDKLLAECLSICQMYVIEPDDLRFKLEAINYKPSATLSQFAPITMDTLSAVKAQIQQSLAKQNAARLNVNLKPRGMAQIDRSRIPASMNRNQARTTAIPSSSSVKQEYADPSLAGSTRSSIRSNVTFVGPSMDLEERKKRAYRYMYEKIYERSDSLDQIIDTYAELIKGYHEITDIGDPCASTDEEVVVVGRITRDAESETGAKISEGAITIETSRILSSGSGGRIPLVLDPTIKIKGGLKGVGGFGFFPGAIAAFRGKNGGGGYFLATEVLAVPPLKPSPAADGIINPKLDPSTSEKTATMFVACGPFTADTDTSYRPWRALLHQIKAQKPDVLLLIGPFVDAAHPKIKLGESDHSPVNLFHAHFVGPLKAFLTASPGSTVLMIPHIRDIISDHSAFPQPEFSSDFFGLDSGVHMLPNPARFSINDIAFGVSSVDTLFHLRKEEYFKRGIEVGSLPPGPDDLPTDAMANFCRHLLVQRSFYPIFPPPLELSADVNLDMTHYDAVRMVESQELDYAPDILILPSRLKHFTKTVHSTTVINPTYLSKGMYGSISLGPRSAGAPKNRIRVEIPKLEPANPAPPAAEAAPAAS</sequence>
<dbReference type="PANTHER" id="PTHR23061">
    <property type="entry name" value="DNA POLYMERASE 2 ALPHA 70 KDA SUBUNIT"/>
    <property type="match status" value="1"/>
</dbReference>
<dbReference type="Pfam" id="PF04042">
    <property type="entry name" value="DNA_pol_E_B"/>
    <property type="match status" value="1"/>
</dbReference>
<dbReference type="EMBL" id="JAACJJ010000043">
    <property type="protein sequence ID" value="KAF5315114.1"/>
    <property type="molecule type" value="Genomic_DNA"/>
</dbReference>
<evidence type="ECO:0000259" key="9">
    <source>
        <dbReference type="Pfam" id="PF22062"/>
    </source>
</evidence>
<feature type="region of interest" description="Disordered" evidence="7">
    <location>
        <begin position="110"/>
        <end position="136"/>
    </location>
</feature>
<evidence type="ECO:0000256" key="7">
    <source>
        <dbReference type="SAM" id="MobiDB-lite"/>
    </source>
</evidence>
<dbReference type="PIRSF" id="PIRSF018300">
    <property type="entry name" value="DNA_pol_alph_2"/>
    <property type="match status" value="1"/>
</dbReference>
<dbReference type="InterPro" id="IPR007185">
    <property type="entry name" value="DNA_pol_a/d/e_bsu"/>
</dbReference>
<dbReference type="InterPro" id="IPR054300">
    <property type="entry name" value="OB_DPOA2"/>
</dbReference>
<feature type="compositionally biased region" description="Polar residues" evidence="7">
    <location>
        <begin position="110"/>
        <end position="125"/>
    </location>
</feature>